<evidence type="ECO:0000256" key="1">
    <source>
        <dbReference type="SAM" id="MobiDB-lite"/>
    </source>
</evidence>
<evidence type="ECO:0000313" key="3">
    <source>
        <dbReference type="Proteomes" id="UP000230709"/>
    </source>
</evidence>
<dbReference type="RefSeq" id="WP_099831746.1">
    <property type="nucleotide sequence ID" value="NZ_ADVE02000001.1"/>
</dbReference>
<dbReference type="Proteomes" id="UP000230709">
    <property type="component" value="Chromosome"/>
</dbReference>
<keyword evidence="3" id="KW-1185">Reference proteome</keyword>
<sequence length="123" mass="13524">MRKKISDATRQAMARPDVQDKLRENSSPERKSLISRRTREALAAPEIRQRISDRTREAMARPDVQARIAQGKAAAAQKKQADGEKLSGELVALRAVWAASGAQARNAFLGEISAALPPKFEMT</sequence>
<dbReference type="KEGG" id="mtw:CQW49_05175"/>
<proteinExistence type="predicted"/>
<gene>
    <name evidence="2" type="ORF">CQW49_05175</name>
</gene>
<protein>
    <submittedName>
        <fullName evidence="2">Uncharacterized protein</fullName>
    </submittedName>
</protein>
<accession>A0A2D2CX72</accession>
<organism evidence="2 3">
    <name type="scientific">Methylosinus trichosporium (strain ATCC 35070 / NCIMB 11131 / UNIQEM 75 / OB3b)</name>
    <dbReference type="NCBI Taxonomy" id="595536"/>
    <lineage>
        <taxon>Bacteria</taxon>
        <taxon>Pseudomonadati</taxon>
        <taxon>Pseudomonadota</taxon>
        <taxon>Alphaproteobacteria</taxon>
        <taxon>Hyphomicrobiales</taxon>
        <taxon>Methylocystaceae</taxon>
        <taxon>Methylosinus</taxon>
    </lineage>
</organism>
<feature type="compositionally biased region" description="Basic and acidic residues" evidence="1">
    <location>
        <begin position="17"/>
        <end position="40"/>
    </location>
</feature>
<dbReference type="STRING" id="595536.GCA_000178815_04126"/>
<dbReference type="EMBL" id="CP023737">
    <property type="protein sequence ID" value="ATQ67351.1"/>
    <property type="molecule type" value="Genomic_DNA"/>
</dbReference>
<dbReference type="AlphaFoldDB" id="A0A2D2CX72"/>
<feature type="region of interest" description="Disordered" evidence="1">
    <location>
        <begin position="1"/>
        <end position="41"/>
    </location>
</feature>
<reference evidence="3" key="1">
    <citation type="submission" date="2017-10" db="EMBL/GenBank/DDBJ databases">
        <title>Completed PacBio SMRT sequence of Methylosinus trichosporium OB3b reveals presence of a third large plasmid.</title>
        <authorList>
            <person name="Charles T.C."/>
            <person name="Lynch M.D.J."/>
            <person name="Heil J.R."/>
            <person name="Cheng J."/>
        </authorList>
    </citation>
    <scope>NUCLEOTIDE SEQUENCE [LARGE SCALE GENOMIC DNA]</scope>
    <source>
        <strain evidence="3">OB3b</strain>
    </source>
</reference>
<evidence type="ECO:0000313" key="2">
    <source>
        <dbReference type="EMBL" id="ATQ67351.1"/>
    </source>
</evidence>
<name>A0A2D2CX72_METT3</name>